<evidence type="ECO:0000259" key="2">
    <source>
        <dbReference type="Pfam" id="PF01471"/>
    </source>
</evidence>
<dbReference type="EMBL" id="JAQNDN010000002">
    <property type="protein sequence ID" value="MDC0667362.1"/>
    <property type="molecule type" value="Genomic_DNA"/>
</dbReference>
<dbReference type="Pfam" id="PF01471">
    <property type="entry name" value="PG_binding_1"/>
    <property type="match status" value="1"/>
</dbReference>
<dbReference type="SUPFAM" id="SSF103088">
    <property type="entry name" value="OmpA-like"/>
    <property type="match status" value="1"/>
</dbReference>
<sequence>MPASKAWSTVLRVKVILDDGAPLSGAVVTLTAPDGQTDEGPASQRGESELAKVTFEGLGRAVIRPGQVPRWRWGDETMISSEHIFDFSFGPPIAADIATGATRTVVLRRPEIERVDGEGLGFALDSALLVPLDDHLAPTPALATALARLHRVPSLRLLIVGHASAEGSANSNDELARRRAACTRHLLVGERDAWVRLATDHGSPADVQRLLRYLARVHDWPTEPTRVDGTIDARVEAAVSAFQSTYNRVFDADIHVDGVIGVETLGALFDVQRHELRHQRTALDVPEEAPRWFSATGVASAAARVLVHPGIPPSRAAAGQRRVDLLLIDDIITWRESHGIDRLYDVARFRTIPISPLTMGRSDLVVQLVDHYGRILANEPYRVVTDEEEREGTSDDQGVVVERGLYGGCARLVCGEAVIVVDEPYHLTTKQRHDLVPPRDDGDEDAWWTDAPLPAADDELDDDTLDEDDDTADSESD</sequence>
<feature type="compositionally biased region" description="Basic and acidic residues" evidence="1">
    <location>
        <begin position="431"/>
        <end position="440"/>
    </location>
</feature>
<keyword evidence="4" id="KW-1185">Reference proteome</keyword>
<organism evidence="3 4">
    <name type="scientific">Nannocystis radixulma</name>
    <dbReference type="NCBI Taxonomy" id="2995305"/>
    <lineage>
        <taxon>Bacteria</taxon>
        <taxon>Pseudomonadati</taxon>
        <taxon>Myxococcota</taxon>
        <taxon>Polyangia</taxon>
        <taxon>Nannocystales</taxon>
        <taxon>Nannocystaceae</taxon>
        <taxon>Nannocystis</taxon>
    </lineage>
</organism>
<reference evidence="3 4" key="1">
    <citation type="submission" date="2022-11" db="EMBL/GenBank/DDBJ databases">
        <title>Minimal conservation of predation-associated metabolite biosynthetic gene clusters underscores biosynthetic potential of Myxococcota including descriptions for ten novel species: Archangium lansinium sp. nov., Myxococcus landrumus sp. nov., Nannocystis bai.</title>
        <authorList>
            <person name="Ahearne A."/>
            <person name="Stevens C."/>
            <person name="Dowd S."/>
        </authorList>
    </citation>
    <scope>NUCLEOTIDE SEQUENCE [LARGE SCALE GENOMIC DNA]</scope>
    <source>
        <strain evidence="3 4">NCELM</strain>
    </source>
</reference>
<evidence type="ECO:0000313" key="3">
    <source>
        <dbReference type="EMBL" id="MDC0667362.1"/>
    </source>
</evidence>
<feature type="compositionally biased region" description="Acidic residues" evidence="1">
    <location>
        <begin position="456"/>
        <end position="477"/>
    </location>
</feature>
<dbReference type="Gene3D" id="3.30.1330.60">
    <property type="entry name" value="OmpA-like domain"/>
    <property type="match status" value="1"/>
</dbReference>
<feature type="region of interest" description="Disordered" evidence="1">
    <location>
        <begin position="430"/>
        <end position="477"/>
    </location>
</feature>
<accession>A0ABT5AZV5</accession>
<dbReference type="SUPFAM" id="SSF47090">
    <property type="entry name" value="PGBD-like"/>
    <property type="match status" value="1"/>
</dbReference>
<dbReference type="InterPro" id="IPR036365">
    <property type="entry name" value="PGBD-like_sf"/>
</dbReference>
<protein>
    <recommendedName>
        <fullName evidence="2">Peptidoglycan binding-like domain-containing protein</fullName>
    </recommendedName>
</protein>
<dbReference type="InterPro" id="IPR036366">
    <property type="entry name" value="PGBDSf"/>
</dbReference>
<feature type="domain" description="Peptidoglycan binding-like" evidence="2">
    <location>
        <begin position="205"/>
        <end position="268"/>
    </location>
</feature>
<dbReference type="RefSeq" id="WP_271995381.1">
    <property type="nucleotide sequence ID" value="NZ_JAQNDN010000002.1"/>
</dbReference>
<gene>
    <name evidence="3" type="ORF">POL58_06420</name>
</gene>
<dbReference type="Proteomes" id="UP001217838">
    <property type="component" value="Unassembled WGS sequence"/>
</dbReference>
<name>A0ABT5AZV5_9BACT</name>
<proteinExistence type="predicted"/>
<comment type="caution">
    <text evidence="3">The sequence shown here is derived from an EMBL/GenBank/DDBJ whole genome shotgun (WGS) entry which is preliminary data.</text>
</comment>
<dbReference type="Gene3D" id="1.10.101.10">
    <property type="entry name" value="PGBD-like superfamily/PGBD"/>
    <property type="match status" value="1"/>
</dbReference>
<evidence type="ECO:0000313" key="4">
    <source>
        <dbReference type="Proteomes" id="UP001217838"/>
    </source>
</evidence>
<evidence type="ECO:0000256" key="1">
    <source>
        <dbReference type="SAM" id="MobiDB-lite"/>
    </source>
</evidence>
<dbReference type="InterPro" id="IPR002477">
    <property type="entry name" value="Peptidoglycan-bd-like"/>
</dbReference>
<dbReference type="InterPro" id="IPR036737">
    <property type="entry name" value="OmpA-like_sf"/>
</dbReference>